<organism evidence="2 3">
    <name type="scientific">Streptomyces coeruleorubidus</name>
    <dbReference type="NCBI Taxonomy" id="116188"/>
    <lineage>
        <taxon>Bacteria</taxon>
        <taxon>Bacillati</taxon>
        <taxon>Actinomycetota</taxon>
        <taxon>Actinomycetes</taxon>
        <taxon>Kitasatosporales</taxon>
        <taxon>Streptomycetaceae</taxon>
        <taxon>Streptomyces</taxon>
    </lineage>
</organism>
<feature type="compositionally biased region" description="Low complexity" evidence="1">
    <location>
        <begin position="49"/>
        <end position="60"/>
    </location>
</feature>
<dbReference type="RefSeq" id="WP_150479571.1">
    <property type="nucleotide sequence ID" value="NZ_BMTB01000010.1"/>
</dbReference>
<dbReference type="Proteomes" id="UP000326598">
    <property type="component" value="Chromosome"/>
</dbReference>
<name>A0A5J6HXU5_STRC4</name>
<dbReference type="GeneID" id="91415869"/>
<evidence type="ECO:0000256" key="1">
    <source>
        <dbReference type="SAM" id="MobiDB-lite"/>
    </source>
</evidence>
<reference evidence="2 3" key="1">
    <citation type="submission" date="2017-09" db="EMBL/GenBank/DDBJ databases">
        <authorList>
            <person name="Lee N."/>
            <person name="Cho B.-K."/>
        </authorList>
    </citation>
    <scope>NUCLEOTIDE SEQUENCE [LARGE SCALE GENOMIC DNA]</scope>
    <source>
        <strain evidence="2 3">ATCC 13740</strain>
    </source>
</reference>
<dbReference type="KEGG" id="scoe:CP976_07190"/>
<sequence>MPRIKLANWYGDHKPGDEIDVDEVLLKALRRDGVVAEVLEPPVEPAPTPQQQRPAQPEPAVEQRAEPAAETGRKRR</sequence>
<dbReference type="AlphaFoldDB" id="A0A5J6HXU5"/>
<evidence type="ECO:0000313" key="3">
    <source>
        <dbReference type="Proteomes" id="UP000326598"/>
    </source>
</evidence>
<protein>
    <submittedName>
        <fullName evidence="2">Uncharacterized protein</fullName>
    </submittedName>
</protein>
<dbReference type="EMBL" id="CP023694">
    <property type="protein sequence ID" value="QEV23952.1"/>
    <property type="molecule type" value="Genomic_DNA"/>
</dbReference>
<evidence type="ECO:0000313" key="2">
    <source>
        <dbReference type="EMBL" id="QEV23952.1"/>
    </source>
</evidence>
<accession>A0A5J6HXU5</accession>
<proteinExistence type="predicted"/>
<gene>
    <name evidence="2" type="ORF">CP976_07190</name>
</gene>
<feature type="region of interest" description="Disordered" evidence="1">
    <location>
        <begin position="40"/>
        <end position="76"/>
    </location>
</feature>